<dbReference type="AlphaFoldDB" id="A1WNZ3"/>
<evidence type="ECO:0000313" key="3">
    <source>
        <dbReference type="Proteomes" id="UP000000374"/>
    </source>
</evidence>
<dbReference type="InterPro" id="IPR002931">
    <property type="entry name" value="Transglutaminase-like"/>
</dbReference>
<sequence length="225" mass="25231">MTDQPTPATLRATALIDSDAPAVRAFADAHARGDSERERAVALYLAVRDGFRYDPYRVDLSPEGMAASRVLGNGHGWCVPKAALLTAACRAAGIPARMGFADVCNHLSTERMRQTMQTDLFIWHGYTDIWLDRRWVKATPAFNIELCERFGLLPLAFDGRSDSIYHPFDKAGQRHMEYVNQRGTFDDLPLAQITADFRRMYGNWLSAGNSLQSANFARDVEQETQ</sequence>
<dbReference type="STRING" id="391735.Veis_3634"/>
<name>A1WNZ3_VEREI</name>
<dbReference type="OrthoDB" id="4697328at2"/>
<dbReference type="GeneID" id="76462030"/>
<dbReference type="PANTHER" id="PTHR33490">
    <property type="entry name" value="BLR5614 PROTEIN-RELATED"/>
    <property type="match status" value="1"/>
</dbReference>
<dbReference type="Gene3D" id="3.10.620.30">
    <property type="match status" value="1"/>
</dbReference>
<dbReference type="PANTHER" id="PTHR33490:SF3">
    <property type="entry name" value="CONSERVED INTEGRAL MEMBRANE PROTEIN"/>
    <property type="match status" value="1"/>
</dbReference>
<proteinExistence type="predicted"/>
<organism evidence="2 3">
    <name type="scientific">Verminephrobacter eiseniae (strain EF01-2)</name>
    <dbReference type="NCBI Taxonomy" id="391735"/>
    <lineage>
        <taxon>Bacteria</taxon>
        <taxon>Pseudomonadati</taxon>
        <taxon>Pseudomonadota</taxon>
        <taxon>Betaproteobacteria</taxon>
        <taxon>Burkholderiales</taxon>
        <taxon>Comamonadaceae</taxon>
        <taxon>Verminephrobacter</taxon>
    </lineage>
</organism>
<dbReference type="Pfam" id="PF01841">
    <property type="entry name" value="Transglut_core"/>
    <property type="match status" value="1"/>
</dbReference>
<keyword evidence="3" id="KW-1185">Reference proteome</keyword>
<feature type="domain" description="Transglutaminase-like" evidence="1">
    <location>
        <begin position="31"/>
        <end position="140"/>
    </location>
</feature>
<evidence type="ECO:0000313" key="2">
    <source>
        <dbReference type="EMBL" id="ABM59350.1"/>
    </source>
</evidence>
<reference evidence="3" key="1">
    <citation type="submission" date="2006-12" db="EMBL/GenBank/DDBJ databases">
        <title>Complete sequence of chromosome 1 of Verminephrobacter eiseniae EF01-2.</title>
        <authorList>
            <person name="Copeland A."/>
            <person name="Lucas S."/>
            <person name="Lapidus A."/>
            <person name="Barry K."/>
            <person name="Detter J.C."/>
            <person name="Glavina del Rio T."/>
            <person name="Dalin E."/>
            <person name="Tice H."/>
            <person name="Pitluck S."/>
            <person name="Chertkov O."/>
            <person name="Brettin T."/>
            <person name="Bruce D."/>
            <person name="Han C."/>
            <person name="Tapia R."/>
            <person name="Gilna P."/>
            <person name="Schmutz J."/>
            <person name="Larimer F."/>
            <person name="Land M."/>
            <person name="Hauser L."/>
            <person name="Kyrpides N."/>
            <person name="Kim E."/>
            <person name="Stahl D."/>
            <person name="Richardson P."/>
        </authorList>
    </citation>
    <scope>NUCLEOTIDE SEQUENCE [LARGE SCALE GENOMIC DNA]</scope>
    <source>
        <strain evidence="3">EF01-2</strain>
    </source>
</reference>
<dbReference type="EMBL" id="CP000542">
    <property type="protein sequence ID" value="ABM59350.1"/>
    <property type="molecule type" value="Genomic_DNA"/>
</dbReference>
<dbReference type="HOGENOM" id="CLU_087197_0_0_4"/>
<dbReference type="SUPFAM" id="SSF54001">
    <property type="entry name" value="Cysteine proteinases"/>
    <property type="match status" value="1"/>
</dbReference>
<dbReference type="RefSeq" id="WP_011811341.1">
    <property type="nucleotide sequence ID" value="NC_008786.1"/>
</dbReference>
<gene>
    <name evidence="2" type="ordered locus">Veis_3634</name>
</gene>
<dbReference type="InterPro" id="IPR038765">
    <property type="entry name" value="Papain-like_cys_pep_sf"/>
</dbReference>
<dbReference type="Proteomes" id="UP000000374">
    <property type="component" value="Chromosome"/>
</dbReference>
<accession>A1WNZ3</accession>
<dbReference type="eggNOG" id="COG1305">
    <property type="taxonomic scope" value="Bacteria"/>
</dbReference>
<protein>
    <recommendedName>
        <fullName evidence="1">Transglutaminase-like domain-containing protein</fullName>
    </recommendedName>
</protein>
<evidence type="ECO:0000259" key="1">
    <source>
        <dbReference type="Pfam" id="PF01841"/>
    </source>
</evidence>
<dbReference type="KEGG" id="vei:Veis_3634"/>